<evidence type="ECO:0000313" key="3">
    <source>
        <dbReference type="Proteomes" id="UP000326062"/>
    </source>
</evidence>
<dbReference type="AlphaFoldDB" id="A0A5J5MQK7"/>
<feature type="region of interest" description="Disordered" evidence="1">
    <location>
        <begin position="744"/>
        <end position="768"/>
    </location>
</feature>
<comment type="caution">
    <text evidence="2">The sequence shown here is derived from an EMBL/GenBank/DDBJ whole genome shotgun (WGS) entry which is preliminary data.</text>
</comment>
<dbReference type="Proteomes" id="UP000326062">
    <property type="component" value="Chromosome 2"/>
</dbReference>
<name>A0A5J5MQK7_MUNRE</name>
<feature type="compositionally biased region" description="Basic and acidic residues" evidence="1">
    <location>
        <begin position="408"/>
        <end position="427"/>
    </location>
</feature>
<feature type="region of interest" description="Disordered" evidence="1">
    <location>
        <begin position="1109"/>
        <end position="1162"/>
    </location>
</feature>
<gene>
    <name evidence="2" type="ORF">FD755_004014</name>
</gene>
<feature type="region of interest" description="Disordered" evidence="1">
    <location>
        <begin position="32"/>
        <end position="85"/>
    </location>
</feature>
<feature type="region of interest" description="Disordered" evidence="1">
    <location>
        <begin position="1004"/>
        <end position="1025"/>
    </location>
</feature>
<feature type="region of interest" description="Disordered" evidence="1">
    <location>
        <begin position="408"/>
        <end position="428"/>
    </location>
</feature>
<evidence type="ECO:0000256" key="1">
    <source>
        <dbReference type="SAM" id="MobiDB-lite"/>
    </source>
</evidence>
<organism evidence="2 3">
    <name type="scientific">Muntiacus reevesi</name>
    <name type="common">Reeves' muntjac</name>
    <name type="synonym">Cervus reevesi</name>
    <dbReference type="NCBI Taxonomy" id="9886"/>
    <lineage>
        <taxon>Eukaryota</taxon>
        <taxon>Metazoa</taxon>
        <taxon>Chordata</taxon>
        <taxon>Craniata</taxon>
        <taxon>Vertebrata</taxon>
        <taxon>Euteleostomi</taxon>
        <taxon>Mammalia</taxon>
        <taxon>Eutheria</taxon>
        <taxon>Laurasiatheria</taxon>
        <taxon>Artiodactyla</taxon>
        <taxon>Ruminantia</taxon>
        <taxon>Pecora</taxon>
        <taxon>Cervidae</taxon>
        <taxon>Muntiacinae</taxon>
        <taxon>Muntiacus</taxon>
    </lineage>
</organism>
<reference evidence="2 3" key="1">
    <citation type="submission" date="2019-06" db="EMBL/GenBank/DDBJ databases">
        <title>Discovery of a novel chromosome fission-fusion reversal in muntjac.</title>
        <authorList>
            <person name="Mudd A.B."/>
            <person name="Bredeson J.V."/>
            <person name="Baum R."/>
            <person name="Hockemeyer D."/>
            <person name="Rokhsar D.S."/>
        </authorList>
    </citation>
    <scope>NUCLEOTIDE SEQUENCE [LARGE SCALE GENOMIC DNA]</scope>
    <source>
        <strain evidence="2">UCam_UCB_Mr</strain>
        <tissue evidence="2">Fibroblast cell line</tissue>
    </source>
</reference>
<feature type="region of interest" description="Disordered" evidence="1">
    <location>
        <begin position="230"/>
        <end position="314"/>
    </location>
</feature>
<proteinExistence type="predicted"/>
<evidence type="ECO:0000313" key="2">
    <source>
        <dbReference type="EMBL" id="KAB0382097.1"/>
    </source>
</evidence>
<dbReference type="EMBL" id="VCEB01000002">
    <property type="protein sequence ID" value="KAB0382097.1"/>
    <property type="molecule type" value="Genomic_DNA"/>
</dbReference>
<feature type="region of interest" description="Disordered" evidence="1">
    <location>
        <begin position="352"/>
        <end position="376"/>
    </location>
</feature>
<feature type="compositionally biased region" description="Low complexity" evidence="1">
    <location>
        <begin position="1125"/>
        <end position="1135"/>
    </location>
</feature>
<keyword evidence="3" id="KW-1185">Reference proteome</keyword>
<accession>A0A5J5MQK7</accession>
<feature type="compositionally biased region" description="Polar residues" evidence="1">
    <location>
        <begin position="355"/>
        <end position="365"/>
    </location>
</feature>
<sequence>MPSTCQVVRTLPTHRVSELLLGLPGRIPDWPGPAVVTRSSQEEPAGNPLVGFSRGDQPYRAQRRDSTGSPSWLAAPAPLQSSQHPRQGLLRLTYRAADQPDFPPSATLLLRWPLLTRAQQGRAATGLKATQLCPTQASGLQSTDTTLSSRAASAPLHGIRAAHCVPGRPAALQASAGHGQAPALVAMPDHPPDGLVHSPGCLLPVPVMPREELRGGGAPSPWRAAGTSVSIKPWTFPKGPPGSEPSWPHAPRMSRDQKGHSFPYPQDLGLEESDQPFLPMGRSVGPSLLRPHLPPAHSQEDGPTGLGGSDSGVESLHHLEGEARQPSPGPEPLRLLEQAPGITLQDKAPHLEAGQQAQAAPSGHTTAHRSQKTQGLGLGREGWASFAPWFHEQGLPDLQLPGEVMGLREETSQDKASSDTSRSEPEKALPTLRMGPALVDMCPKSGQVSQECTCIPGPAQEPILEAAPPCRTETPAPSWDQGHLRQRQVLTHDSIPERRPWWQEDTSVWSFRPGFCLLPHGTSVPGCSKWPPRVTQRPLLPVGHSLLLARPVPSSWRKPQMEASLEWRLWAGHPGSSSGKRVGRRWVVETAEETCECASLGDTWAIQPQTEGWTREESGPNFLKDQTRCWQPLQGLGDRETPCIVTQDLPRTLAHSGPHLPGLVTPLSPPGSSTASMAPSRRSRITVAGGGYQVGAVGVQGTGRRRGALTLQLDGEITLDCLGTLSRKAGRQREGGHGLTCLRTSARRPPCPSLLGPDSGAQGSGQDSPAVLCEEGDVRRPPDTHHIVSFIKDHDRPLQGLTSYFTVLTIATYSQGPAGTSSEGASSVGQKLPPAPNSILASWPLPSSRDGNAPACGYSPASSPQEGAGRAEICPGTERGFPCSTAGHTAHLRPAQQPLEVRSIHVSKQFAEHYPKHHRCYLHPMRFNDLPRRGLGTSCPSVWKYILQILRWLAAPHHWASVHTAPSQRACDIPSQGVRRGVDPALFSRPTQLHRAPGDATEEMQSLGSVPAGNCSPEGARAPRAPRQTIPEISASMTQSLQVRKRSTLLAAVSRFPKVKVLVAQLCPTLCDPKDCSLPGSSPFPSPGDLPNPGIKPRCPALLADSLLSEPPGEKLAPSPRAGSPTLPLHTPHPLKSSGIFSHRSPRKGSPGPRNSANPGPELELRTMVTHCRARLPWHGDFSGCPSYHWCPEGDHGRNWSVLSSLAITSKMWCSAHWRIHARQCDCCSHISQKKVNAAGNSCHVGLPTLTSERGTDWIQPAMLGSRL</sequence>
<protein>
    <submittedName>
        <fullName evidence="2">Uncharacterized protein</fullName>
    </submittedName>
</protein>